<dbReference type="AlphaFoldDB" id="A0A2N3G4T8"/>
<proteinExistence type="inferred from homology"/>
<protein>
    <recommendedName>
        <fullName evidence="6">ADP-ribosylglycohydrolase</fullName>
    </recommendedName>
</protein>
<organism evidence="4 5">
    <name type="scientific">Candidatus Anoxymicrobium japonicum</name>
    <dbReference type="NCBI Taxonomy" id="2013648"/>
    <lineage>
        <taxon>Bacteria</taxon>
        <taxon>Bacillati</taxon>
        <taxon>Actinomycetota</taxon>
        <taxon>Candidatus Geothermincolia</taxon>
        <taxon>Candidatus Geothermincolales</taxon>
        <taxon>Candidatus Anoxymicrobiaceae</taxon>
        <taxon>Candidatus Anoxymicrobium</taxon>
    </lineage>
</organism>
<feature type="binding site" evidence="3">
    <location>
        <position position="201"/>
    </location>
    <ligand>
        <name>Mg(2+)</name>
        <dbReference type="ChEBI" id="CHEBI:18420"/>
        <label>1</label>
    </ligand>
</feature>
<evidence type="ECO:0000256" key="1">
    <source>
        <dbReference type="ARBA" id="ARBA00010702"/>
    </source>
</evidence>
<dbReference type="PANTHER" id="PTHR16222">
    <property type="entry name" value="ADP-RIBOSYLGLYCOHYDROLASE"/>
    <property type="match status" value="1"/>
</dbReference>
<feature type="binding site" evidence="3">
    <location>
        <position position="203"/>
    </location>
    <ligand>
        <name>Mg(2+)</name>
        <dbReference type="ChEBI" id="CHEBI:18420"/>
        <label>1</label>
    </ligand>
</feature>
<accession>A0A2N3G4T8</accession>
<dbReference type="GO" id="GO:0016787">
    <property type="term" value="F:hydrolase activity"/>
    <property type="evidence" value="ECO:0007669"/>
    <property type="project" value="UniProtKB-KW"/>
</dbReference>
<dbReference type="InterPro" id="IPR005502">
    <property type="entry name" value="Ribosyl_crysJ1"/>
</dbReference>
<evidence type="ECO:0000256" key="2">
    <source>
        <dbReference type="ARBA" id="ARBA00022801"/>
    </source>
</evidence>
<dbReference type="GO" id="GO:0046872">
    <property type="term" value="F:metal ion binding"/>
    <property type="evidence" value="ECO:0007669"/>
    <property type="project" value="UniProtKB-KW"/>
</dbReference>
<dbReference type="PANTHER" id="PTHR16222:SF24">
    <property type="entry name" value="ADP-RIBOSYLHYDROLASE ARH3"/>
    <property type="match status" value="1"/>
</dbReference>
<dbReference type="Pfam" id="PF03747">
    <property type="entry name" value="ADP_ribosyl_GH"/>
    <property type="match status" value="1"/>
</dbReference>
<sequence length="259" mass="27352">MRVSTVDKFKGALLGCAVGGAKSIGDGCELITDDTRMTVALAQSIIEFGKFDRSLAELKLGPWIDASANRAGDVSCAALRAGPVGLRYYFDHDAIFSYAVEQAQITHTDTRAIAGSAAIAYMVAAGISDRGELNRARLVADTGRFIAGIDSEISEKVAGLTDYLDAPPEEGFSYTSALFAFLRTPYDFEETVITAVNASGDSDAIGAIAGLLSGCFNGLGKIPAKWKNAVEGSEYIESVAVRLFTLTPASRNKKRNTGA</sequence>
<evidence type="ECO:0000313" key="4">
    <source>
        <dbReference type="EMBL" id="PKQ27735.1"/>
    </source>
</evidence>
<name>A0A2N3G4T8_9ACTN</name>
<keyword evidence="3" id="KW-0479">Metal-binding</keyword>
<comment type="cofactor">
    <cofactor evidence="3">
        <name>Mg(2+)</name>
        <dbReference type="ChEBI" id="CHEBI:18420"/>
    </cofactor>
    <text evidence="3">Binds 2 magnesium ions per subunit.</text>
</comment>
<dbReference type="SUPFAM" id="SSF101478">
    <property type="entry name" value="ADP-ribosylglycohydrolase"/>
    <property type="match status" value="1"/>
</dbReference>
<dbReference type="InterPro" id="IPR050792">
    <property type="entry name" value="ADP-ribosylglycohydrolase"/>
</dbReference>
<evidence type="ECO:0000256" key="3">
    <source>
        <dbReference type="PIRSR" id="PIRSR605502-1"/>
    </source>
</evidence>
<dbReference type="InterPro" id="IPR036705">
    <property type="entry name" value="Ribosyl_crysJ1_sf"/>
</dbReference>
<evidence type="ECO:0008006" key="6">
    <source>
        <dbReference type="Google" id="ProtNLM"/>
    </source>
</evidence>
<comment type="similarity">
    <text evidence="1">Belongs to the ADP-ribosylglycohydrolase family.</text>
</comment>
<reference evidence="4 5" key="1">
    <citation type="journal article" date="2017" name="ISME J.">
        <title>Potential for microbial H2 and metal transformations associated with novel bacteria and archaea in deep terrestrial subsurface sediments.</title>
        <authorList>
            <person name="Hernsdorf A.W."/>
            <person name="Amano Y."/>
            <person name="Miyakawa K."/>
            <person name="Ise K."/>
            <person name="Suzuki Y."/>
            <person name="Anantharaman K."/>
            <person name="Probst A."/>
            <person name="Burstein D."/>
            <person name="Thomas B.C."/>
            <person name="Banfield J.F."/>
        </authorList>
    </citation>
    <scope>NUCLEOTIDE SEQUENCE [LARGE SCALE GENOMIC DNA]</scope>
    <source>
        <strain evidence="4">HGW-Actinobacteria-3</strain>
    </source>
</reference>
<dbReference type="EMBL" id="PHEX01000059">
    <property type="protein sequence ID" value="PKQ27735.1"/>
    <property type="molecule type" value="Genomic_DNA"/>
</dbReference>
<dbReference type="Gene3D" id="1.10.4080.10">
    <property type="entry name" value="ADP-ribosylation/Crystallin J1"/>
    <property type="match status" value="1"/>
</dbReference>
<keyword evidence="3" id="KW-0460">Magnesium</keyword>
<keyword evidence="2" id="KW-0378">Hydrolase</keyword>
<gene>
    <name evidence="4" type="ORF">CVT63_06495</name>
</gene>
<comment type="caution">
    <text evidence="4">The sequence shown here is derived from an EMBL/GenBank/DDBJ whole genome shotgun (WGS) entry which is preliminary data.</text>
</comment>
<evidence type="ECO:0000313" key="5">
    <source>
        <dbReference type="Proteomes" id="UP000233654"/>
    </source>
</evidence>
<dbReference type="Proteomes" id="UP000233654">
    <property type="component" value="Unassembled WGS sequence"/>
</dbReference>